<dbReference type="GO" id="GO:0051213">
    <property type="term" value="F:dioxygenase activity"/>
    <property type="evidence" value="ECO:0007669"/>
    <property type="project" value="UniProtKB-KW"/>
</dbReference>
<dbReference type="GO" id="GO:0046872">
    <property type="term" value="F:metal ion binding"/>
    <property type="evidence" value="ECO:0007669"/>
    <property type="project" value="UniProtKB-KW"/>
</dbReference>
<comment type="caution">
    <text evidence="9">The sequence shown here is derived from an EMBL/GenBank/DDBJ whole genome shotgun (WGS) entry which is preliminary data.</text>
</comment>
<reference evidence="9 10" key="1">
    <citation type="journal article" date="2019" name="Int. J. Syst. Evol. Microbiol.">
        <title>The Global Catalogue of Microorganisms (GCM) 10K type strain sequencing project: providing services to taxonomists for standard genome sequencing and annotation.</title>
        <authorList>
            <consortium name="The Broad Institute Genomics Platform"/>
            <consortium name="The Broad Institute Genome Sequencing Center for Infectious Disease"/>
            <person name="Wu L."/>
            <person name="Ma J."/>
        </authorList>
    </citation>
    <scope>NUCLEOTIDE SEQUENCE [LARGE SCALE GENOMIC DNA]</scope>
    <source>
        <strain evidence="9 10">WLHS5</strain>
    </source>
</reference>
<dbReference type="PROSITE" id="PS51296">
    <property type="entry name" value="RIESKE"/>
    <property type="match status" value="1"/>
</dbReference>
<dbReference type="Gene3D" id="2.102.10.10">
    <property type="entry name" value="Rieske [2Fe-2S] iron-sulphur domain"/>
    <property type="match status" value="1"/>
</dbReference>
<dbReference type="RefSeq" id="WP_250138741.1">
    <property type="nucleotide sequence ID" value="NZ_JALIQP010000001.1"/>
</dbReference>
<dbReference type="PANTHER" id="PTHR43756">
    <property type="entry name" value="CHOLINE MONOOXYGENASE, CHLOROPLASTIC"/>
    <property type="match status" value="1"/>
</dbReference>
<evidence type="ECO:0000313" key="9">
    <source>
        <dbReference type="EMBL" id="MFC4540574.1"/>
    </source>
</evidence>
<dbReference type="EC" id="1.14.13.-" evidence="9"/>
<dbReference type="PRINTS" id="PR00090">
    <property type="entry name" value="RNGDIOXGNASE"/>
</dbReference>
<evidence type="ECO:0000256" key="5">
    <source>
        <dbReference type="ARBA" id="ARBA00023004"/>
    </source>
</evidence>
<protein>
    <submittedName>
        <fullName evidence="9">Aromatic ring-hydroxylating dioxygenase subunit alpha</fullName>
        <ecNumber evidence="9">1.14.13.-</ecNumber>
    </submittedName>
</protein>
<keyword evidence="9" id="KW-0223">Dioxygenase</keyword>
<organism evidence="9 10">
    <name type="scientific">Halosolutus amylolyticus</name>
    <dbReference type="NCBI Taxonomy" id="2932267"/>
    <lineage>
        <taxon>Archaea</taxon>
        <taxon>Methanobacteriati</taxon>
        <taxon>Methanobacteriota</taxon>
        <taxon>Stenosarchaea group</taxon>
        <taxon>Halobacteria</taxon>
        <taxon>Halobacteriales</taxon>
        <taxon>Natrialbaceae</taxon>
        <taxon>Halosolutus</taxon>
    </lineage>
</organism>
<evidence type="ECO:0000256" key="7">
    <source>
        <dbReference type="ARBA" id="ARBA00023027"/>
    </source>
</evidence>
<evidence type="ECO:0000256" key="6">
    <source>
        <dbReference type="ARBA" id="ARBA00023014"/>
    </source>
</evidence>
<dbReference type="InterPro" id="IPR015881">
    <property type="entry name" value="ARHD_Rieske_2Fe_2S"/>
</dbReference>
<keyword evidence="4 9" id="KW-0560">Oxidoreductase</keyword>
<keyword evidence="2" id="KW-0001">2Fe-2S</keyword>
<comment type="cofactor">
    <cofactor evidence="1">
        <name>Fe cation</name>
        <dbReference type="ChEBI" id="CHEBI:24875"/>
    </cofactor>
</comment>
<keyword evidence="6" id="KW-0411">Iron-sulfur</keyword>
<dbReference type="EMBL" id="JBHSFA010000002">
    <property type="protein sequence ID" value="MFC4540574.1"/>
    <property type="molecule type" value="Genomic_DNA"/>
</dbReference>
<dbReference type="Gene3D" id="3.90.380.10">
    <property type="entry name" value="Naphthalene 1,2-dioxygenase Alpha Subunit, Chain A, domain 1"/>
    <property type="match status" value="2"/>
</dbReference>
<evidence type="ECO:0000256" key="2">
    <source>
        <dbReference type="ARBA" id="ARBA00022714"/>
    </source>
</evidence>
<name>A0ABD5PJ30_9EURY</name>
<dbReference type="InterPro" id="IPR001663">
    <property type="entry name" value="Rng_hydr_dOase-A"/>
</dbReference>
<keyword evidence="5" id="KW-0408">Iron</keyword>
<dbReference type="CDD" id="cd03469">
    <property type="entry name" value="Rieske_RO_Alpha_N"/>
    <property type="match status" value="1"/>
</dbReference>
<dbReference type="InterPro" id="IPR015879">
    <property type="entry name" value="Ring_hydroxy_dOase_asu_C_dom"/>
</dbReference>
<dbReference type="SUPFAM" id="SSF55961">
    <property type="entry name" value="Bet v1-like"/>
    <property type="match status" value="1"/>
</dbReference>
<dbReference type="GO" id="GO:0051537">
    <property type="term" value="F:2 iron, 2 sulfur cluster binding"/>
    <property type="evidence" value="ECO:0007669"/>
    <property type="project" value="UniProtKB-KW"/>
</dbReference>
<evidence type="ECO:0000256" key="3">
    <source>
        <dbReference type="ARBA" id="ARBA00022723"/>
    </source>
</evidence>
<keyword evidence="7" id="KW-0520">NAD</keyword>
<sequence length="367" mass="41637">MARWEESDTVPLSDDGGNTYTLPTFVHVDEDVFDRERSTIFADSWQYAGSRRAISSSGDYFTAEIAGRPVLVIRAEDGSIRAFYNVCPHRGSRMLDGTGRTERIMCPYHNWTFDTNGEFCTAPKAFSTAVRNPDLDDAAVDGPDSCENSLHSLAVDTLGPFVFVNVASDPTPFDELVGRIPGELADRGVGALRLAQRRETDLECNWKIMVSNYLECDHCHSNHPDFVRAVDMDEYTVEVGEYHSTQYGPITDDEGSVVGESRFYFLWPNTTINIYEEGRGCAVYRIDPRGPETTRLTAHYYFEDDELTDERSEIVERSLQLQREDFELVERQHEGVRSGALQQGRFGPNEHAVHHFHELVEDQLDLR</sequence>
<dbReference type="InterPro" id="IPR017941">
    <property type="entry name" value="Rieske_2Fe-2S"/>
</dbReference>
<dbReference type="Pfam" id="PF00355">
    <property type="entry name" value="Rieske"/>
    <property type="match status" value="1"/>
</dbReference>
<evidence type="ECO:0000259" key="8">
    <source>
        <dbReference type="PROSITE" id="PS51296"/>
    </source>
</evidence>
<evidence type="ECO:0000256" key="4">
    <source>
        <dbReference type="ARBA" id="ARBA00023002"/>
    </source>
</evidence>
<dbReference type="PANTHER" id="PTHR43756:SF5">
    <property type="entry name" value="CHOLINE MONOOXYGENASE, CHLOROPLASTIC"/>
    <property type="match status" value="1"/>
</dbReference>
<feature type="domain" description="Rieske" evidence="8">
    <location>
        <begin position="45"/>
        <end position="142"/>
    </location>
</feature>
<dbReference type="SUPFAM" id="SSF50022">
    <property type="entry name" value="ISP domain"/>
    <property type="match status" value="1"/>
</dbReference>
<keyword evidence="3" id="KW-0479">Metal-binding</keyword>
<accession>A0ABD5PJ30</accession>
<dbReference type="AlphaFoldDB" id="A0ABD5PJ30"/>
<dbReference type="InterPro" id="IPR036922">
    <property type="entry name" value="Rieske_2Fe-2S_sf"/>
</dbReference>
<keyword evidence="10" id="KW-1185">Reference proteome</keyword>
<dbReference type="Pfam" id="PF00848">
    <property type="entry name" value="Ring_hydroxyl_A"/>
    <property type="match status" value="1"/>
</dbReference>
<dbReference type="Proteomes" id="UP001595898">
    <property type="component" value="Unassembled WGS sequence"/>
</dbReference>
<proteinExistence type="predicted"/>
<evidence type="ECO:0000313" key="10">
    <source>
        <dbReference type="Proteomes" id="UP001595898"/>
    </source>
</evidence>
<evidence type="ECO:0000256" key="1">
    <source>
        <dbReference type="ARBA" id="ARBA00001962"/>
    </source>
</evidence>
<dbReference type="PROSITE" id="PS00570">
    <property type="entry name" value="RING_HYDROXYL_ALPHA"/>
    <property type="match status" value="1"/>
</dbReference>
<gene>
    <name evidence="9" type="ORF">ACFO5R_01375</name>
</gene>